<evidence type="ECO:0000313" key="3">
    <source>
        <dbReference type="Proteomes" id="UP000191418"/>
    </source>
</evidence>
<dbReference type="Gene3D" id="3.40.30.10">
    <property type="entry name" value="Glutaredoxin"/>
    <property type="match status" value="1"/>
</dbReference>
<comment type="caution">
    <text evidence="2">The sequence shown here is derived from an EMBL/GenBank/DDBJ whole genome shotgun (WGS) entry which is preliminary data.</text>
</comment>
<evidence type="ECO:0000259" key="1">
    <source>
        <dbReference type="Pfam" id="PF00085"/>
    </source>
</evidence>
<sequence>MLITVDDLDQLPVSTGAVFVLFSTPDCGVCQSLKHKLPIWAATLSEQVQCYYVDLVQMPQACARYQVLTVPTLIFWLDGIELVRQQRHINFALLIEQLSRSVALWQSTTLSE</sequence>
<evidence type="ECO:0000313" key="2">
    <source>
        <dbReference type="EMBL" id="OPX54982.1"/>
    </source>
</evidence>
<reference evidence="2 3" key="1">
    <citation type="submission" date="2017-01" db="EMBL/GenBank/DDBJ databases">
        <title>Genome Sequencing of a Marine Spirillum, Oceanospirillum multiglobuliferum ATCC 33336, from Japan.</title>
        <authorList>
            <person name="Carney J.G."/>
            <person name="Trachtenberg A.M."/>
            <person name="Rheaume B.A."/>
            <person name="Linnane J.D."/>
            <person name="Pitts N.L."/>
            <person name="Mykles D.L."/>
            <person name="Maclea K.S."/>
        </authorList>
    </citation>
    <scope>NUCLEOTIDE SEQUENCE [LARGE SCALE GENOMIC DNA]</scope>
    <source>
        <strain evidence="2 3">ATCC 33336</strain>
    </source>
</reference>
<proteinExistence type="predicted"/>
<dbReference type="CDD" id="cd02947">
    <property type="entry name" value="TRX_family"/>
    <property type="match status" value="1"/>
</dbReference>
<dbReference type="Pfam" id="PF00085">
    <property type="entry name" value="Thioredoxin"/>
    <property type="match status" value="1"/>
</dbReference>
<dbReference type="EMBL" id="MTSM01000015">
    <property type="protein sequence ID" value="OPX54982.1"/>
    <property type="molecule type" value="Genomic_DNA"/>
</dbReference>
<dbReference type="OrthoDB" id="5295821at2"/>
<dbReference type="Proteomes" id="UP000191418">
    <property type="component" value="Unassembled WGS sequence"/>
</dbReference>
<dbReference type="InterPro" id="IPR036249">
    <property type="entry name" value="Thioredoxin-like_sf"/>
</dbReference>
<gene>
    <name evidence="2" type="ORF">BTE48_11630</name>
</gene>
<organism evidence="2 3">
    <name type="scientific">Oceanospirillum multiglobuliferum</name>
    <dbReference type="NCBI Taxonomy" id="64969"/>
    <lineage>
        <taxon>Bacteria</taxon>
        <taxon>Pseudomonadati</taxon>
        <taxon>Pseudomonadota</taxon>
        <taxon>Gammaproteobacteria</taxon>
        <taxon>Oceanospirillales</taxon>
        <taxon>Oceanospirillaceae</taxon>
        <taxon>Oceanospirillum</taxon>
    </lineage>
</organism>
<dbReference type="RefSeq" id="WP_078743868.1">
    <property type="nucleotide sequence ID" value="NZ_FUXG01000001.1"/>
</dbReference>
<accession>A0A1T4KWN1</accession>
<keyword evidence="3" id="KW-1185">Reference proteome</keyword>
<dbReference type="STRING" id="64969.SAMN02745127_00264"/>
<dbReference type="InterPro" id="IPR013766">
    <property type="entry name" value="Thioredoxin_domain"/>
</dbReference>
<protein>
    <recommendedName>
        <fullName evidence="1">Thioredoxin domain-containing protein</fullName>
    </recommendedName>
</protein>
<dbReference type="AlphaFoldDB" id="A0A1T4KWN1"/>
<dbReference type="SUPFAM" id="SSF52833">
    <property type="entry name" value="Thioredoxin-like"/>
    <property type="match status" value="1"/>
</dbReference>
<name>A0A1T4KWN1_9GAMM</name>
<feature type="domain" description="Thioredoxin" evidence="1">
    <location>
        <begin position="14"/>
        <end position="83"/>
    </location>
</feature>